<evidence type="ECO:0000313" key="10">
    <source>
        <dbReference type="EMBL" id="MBW8268881.1"/>
    </source>
</evidence>
<keyword evidence="7" id="KW-0456">Lyase</keyword>
<proteinExistence type="inferred from homology"/>
<feature type="compositionally biased region" description="Pro residues" evidence="9">
    <location>
        <begin position="231"/>
        <end position="243"/>
    </location>
</feature>
<dbReference type="EMBL" id="JAHZUY010000007">
    <property type="protein sequence ID" value="MBW8268881.1"/>
    <property type="molecule type" value="Genomic_DNA"/>
</dbReference>
<evidence type="ECO:0000256" key="6">
    <source>
        <dbReference type="ARBA" id="ARBA00023125"/>
    </source>
</evidence>
<dbReference type="Gene3D" id="3.90.1680.10">
    <property type="entry name" value="SOS response associated peptidase-like"/>
    <property type="match status" value="1"/>
</dbReference>
<dbReference type="PANTHER" id="PTHR13604">
    <property type="entry name" value="DC12-RELATED"/>
    <property type="match status" value="1"/>
</dbReference>
<dbReference type="RefSeq" id="WP_220116379.1">
    <property type="nucleotide sequence ID" value="NZ_JAHZUY010000007.1"/>
</dbReference>
<dbReference type="Pfam" id="PF02586">
    <property type="entry name" value="SRAP"/>
    <property type="match status" value="1"/>
</dbReference>
<gene>
    <name evidence="10" type="ORF">K1J50_05215</name>
</gene>
<evidence type="ECO:0000256" key="5">
    <source>
        <dbReference type="ARBA" id="ARBA00023124"/>
    </source>
</evidence>
<evidence type="ECO:0000256" key="9">
    <source>
        <dbReference type="SAM" id="MobiDB-lite"/>
    </source>
</evidence>
<sequence length="243" mass="26114">MCGRYVLQRGPAALAAHFGTVGPLPNFAPSWNLAPTQDGLVVRRHPETGARHLDALRWGLVPHWARDASLGARLINARAESLAEKPAFRDAFRKRRCLVPADAFYEWRQEGAPGSPKRPYAVARADGAPMAFAGLWEGWRAPDGTVVRSYAIVTTAANAKLAALHARMPAILPPEAWPLWLGEEEAPTEAALRALLRPFPDAGLAVWPVSPRVNRAGQNGAGLLARDASASPPPGLDDPPPFA</sequence>
<accession>A0ABS7F255</accession>
<keyword evidence="6" id="KW-0238">DNA-binding</keyword>
<dbReference type="Proteomes" id="UP001519924">
    <property type="component" value="Unassembled WGS sequence"/>
</dbReference>
<dbReference type="SUPFAM" id="SSF143081">
    <property type="entry name" value="BB1717-like"/>
    <property type="match status" value="1"/>
</dbReference>
<comment type="similarity">
    <text evidence="1 8">Belongs to the SOS response-associated peptidase family.</text>
</comment>
<evidence type="ECO:0000256" key="2">
    <source>
        <dbReference type="ARBA" id="ARBA00022670"/>
    </source>
</evidence>
<keyword evidence="3" id="KW-0227">DNA damage</keyword>
<reference evidence="10 11" key="1">
    <citation type="submission" date="2021-08" db="EMBL/GenBank/DDBJ databases">
        <title>Caldovatus sediminis gen. nov., sp. nov., a moderately thermophilic bacterium isolated from a hot spring.</title>
        <authorList>
            <person name="Hu C.-J."/>
            <person name="Li W.-J."/>
            <person name="Xian W.-D."/>
        </authorList>
    </citation>
    <scope>NUCLEOTIDE SEQUENCE [LARGE SCALE GENOMIC DNA]</scope>
    <source>
        <strain evidence="10 11">SYSU G05006</strain>
    </source>
</reference>
<evidence type="ECO:0000256" key="7">
    <source>
        <dbReference type="ARBA" id="ARBA00023239"/>
    </source>
</evidence>
<dbReference type="EC" id="3.4.-.-" evidence="8"/>
<evidence type="ECO:0000313" key="11">
    <source>
        <dbReference type="Proteomes" id="UP001519924"/>
    </source>
</evidence>
<keyword evidence="4 8" id="KW-0378">Hydrolase</keyword>
<organism evidence="10 11">
    <name type="scientific">Caldovatus aquaticus</name>
    <dbReference type="NCBI Taxonomy" id="2865671"/>
    <lineage>
        <taxon>Bacteria</taxon>
        <taxon>Pseudomonadati</taxon>
        <taxon>Pseudomonadota</taxon>
        <taxon>Alphaproteobacteria</taxon>
        <taxon>Acetobacterales</taxon>
        <taxon>Roseomonadaceae</taxon>
        <taxon>Caldovatus</taxon>
    </lineage>
</organism>
<keyword evidence="5" id="KW-0190">Covalent protein-DNA linkage</keyword>
<dbReference type="InterPro" id="IPR003738">
    <property type="entry name" value="SRAP"/>
</dbReference>
<evidence type="ECO:0000256" key="1">
    <source>
        <dbReference type="ARBA" id="ARBA00008136"/>
    </source>
</evidence>
<protein>
    <recommendedName>
        <fullName evidence="8">Abasic site processing protein</fullName>
        <ecNumber evidence="8">3.4.-.-</ecNumber>
    </recommendedName>
</protein>
<dbReference type="PANTHER" id="PTHR13604:SF0">
    <property type="entry name" value="ABASIC SITE PROCESSING PROTEIN HMCES"/>
    <property type="match status" value="1"/>
</dbReference>
<feature type="region of interest" description="Disordered" evidence="9">
    <location>
        <begin position="218"/>
        <end position="243"/>
    </location>
</feature>
<keyword evidence="2 8" id="KW-0645">Protease</keyword>
<name>A0ABS7F255_9PROT</name>
<comment type="caution">
    <text evidence="10">The sequence shown here is derived from an EMBL/GenBank/DDBJ whole genome shotgun (WGS) entry which is preliminary data.</text>
</comment>
<evidence type="ECO:0000256" key="3">
    <source>
        <dbReference type="ARBA" id="ARBA00022763"/>
    </source>
</evidence>
<keyword evidence="11" id="KW-1185">Reference proteome</keyword>
<evidence type="ECO:0000256" key="4">
    <source>
        <dbReference type="ARBA" id="ARBA00022801"/>
    </source>
</evidence>
<evidence type="ECO:0000256" key="8">
    <source>
        <dbReference type="RuleBase" id="RU364100"/>
    </source>
</evidence>
<dbReference type="InterPro" id="IPR036590">
    <property type="entry name" value="SRAP-like"/>
</dbReference>